<dbReference type="EMBL" id="JBHRZS010000007">
    <property type="protein sequence ID" value="MFC3880880.1"/>
    <property type="molecule type" value="Genomic_DNA"/>
</dbReference>
<sequence>MSKICFLIPDGVGIRNYLYSDIIRQLYESGHEVVIWHALASQVVELSAKVSGYLPQQKTFKGFKEDLTVQILRESSTYARLVHNAGITDNPTIMLNWHERKGPLKRKALIRLSEFLGKRIKGYEGILNTEKIYFSRLSKTPAYKQYLSDLKDMNPDVILCTHQRFPGAAFAMEAAKALKIPTVASIFSWDNLPKARLPLRTDFYSVWSEHMKSELQFYYPEIEGNQISITGTPQFDFYKNMRSIQTREDFAREHGLDSKKKWVCFSGCDIKTSPFDAAYLRDVANALDEEDDVQLLFRQVPVESADRYADVLKDFPKIVHLPPKWNKGKHWNEFYPLPEDIHHLVNLSYHCATVVNIGSTMALDFSWFDSPGLYLNYDHTADQEWTVRDIYNFQHFKSMGTWDAIVWANGTEEIKEKVRAILDHPDQMAKDRKKWMNRIIGAESQNQSAASNLAKLLVDVANKESIQV</sequence>
<dbReference type="SUPFAM" id="SSF53756">
    <property type="entry name" value="UDP-Glycosyltransferase/glycogen phosphorylase"/>
    <property type="match status" value="1"/>
</dbReference>
<evidence type="ECO:0000313" key="2">
    <source>
        <dbReference type="Proteomes" id="UP001595805"/>
    </source>
</evidence>
<reference evidence="2" key="1">
    <citation type="journal article" date="2019" name="Int. J. Syst. Evol. Microbiol.">
        <title>The Global Catalogue of Microorganisms (GCM) 10K type strain sequencing project: providing services to taxonomists for standard genome sequencing and annotation.</title>
        <authorList>
            <consortium name="The Broad Institute Genomics Platform"/>
            <consortium name="The Broad Institute Genome Sequencing Center for Infectious Disease"/>
            <person name="Wu L."/>
            <person name="Ma J."/>
        </authorList>
    </citation>
    <scope>NUCLEOTIDE SEQUENCE [LARGE SCALE GENOMIC DNA]</scope>
    <source>
        <strain evidence="2">CCUG 60523</strain>
    </source>
</reference>
<organism evidence="1 2">
    <name type="scientific">Algoriphagus namhaensis</name>
    <dbReference type="NCBI Taxonomy" id="915353"/>
    <lineage>
        <taxon>Bacteria</taxon>
        <taxon>Pseudomonadati</taxon>
        <taxon>Bacteroidota</taxon>
        <taxon>Cytophagia</taxon>
        <taxon>Cytophagales</taxon>
        <taxon>Cyclobacteriaceae</taxon>
        <taxon>Algoriphagus</taxon>
    </lineage>
</organism>
<dbReference type="RefSeq" id="WP_377906229.1">
    <property type="nucleotide sequence ID" value="NZ_JBHRZS010000007.1"/>
</dbReference>
<name>A0ABV8ATA6_9BACT</name>
<gene>
    <name evidence="1" type="ORF">ACFOSV_11860</name>
</gene>
<keyword evidence="2" id="KW-1185">Reference proteome</keyword>
<protein>
    <submittedName>
        <fullName evidence="1">Uncharacterized protein</fullName>
    </submittedName>
</protein>
<dbReference type="Proteomes" id="UP001595805">
    <property type="component" value="Unassembled WGS sequence"/>
</dbReference>
<evidence type="ECO:0000313" key="1">
    <source>
        <dbReference type="EMBL" id="MFC3880880.1"/>
    </source>
</evidence>
<comment type="caution">
    <text evidence="1">The sequence shown here is derived from an EMBL/GenBank/DDBJ whole genome shotgun (WGS) entry which is preliminary data.</text>
</comment>
<accession>A0ABV8ATA6</accession>
<proteinExistence type="predicted"/>